<dbReference type="Proteomes" id="UP000041254">
    <property type="component" value="Unassembled WGS sequence"/>
</dbReference>
<name>A0A0G4EAM1_VITBC</name>
<sequence>MATAYMRQLLSPTYHIINIPWRLQKGCVAMIRMTIPLVHLWREMYPLGYPLSAVDYASILVIVEALERRMLQHSQFYIQQN</sequence>
<gene>
    <name evidence="1" type="ORF">Vbra_3571</name>
</gene>
<keyword evidence="2" id="KW-1185">Reference proteome</keyword>
<proteinExistence type="predicted"/>
<dbReference type="AlphaFoldDB" id="A0A0G4EAM1"/>
<evidence type="ECO:0000313" key="2">
    <source>
        <dbReference type="Proteomes" id="UP000041254"/>
    </source>
</evidence>
<accession>A0A0G4EAM1</accession>
<dbReference type="VEuPathDB" id="CryptoDB:Vbra_3571"/>
<reference evidence="1 2" key="1">
    <citation type="submission" date="2014-11" db="EMBL/GenBank/DDBJ databases">
        <authorList>
            <person name="Zhu J."/>
            <person name="Qi W."/>
            <person name="Song R."/>
        </authorList>
    </citation>
    <scope>NUCLEOTIDE SEQUENCE [LARGE SCALE GENOMIC DNA]</scope>
</reference>
<dbReference type="InParanoid" id="A0A0G4EAM1"/>
<organism evidence="1 2">
    <name type="scientific">Vitrella brassicaformis (strain CCMP3155)</name>
    <dbReference type="NCBI Taxonomy" id="1169540"/>
    <lineage>
        <taxon>Eukaryota</taxon>
        <taxon>Sar</taxon>
        <taxon>Alveolata</taxon>
        <taxon>Colpodellida</taxon>
        <taxon>Vitrellaceae</taxon>
        <taxon>Vitrella</taxon>
    </lineage>
</organism>
<evidence type="ECO:0000313" key="1">
    <source>
        <dbReference type="EMBL" id="CEL92465.1"/>
    </source>
</evidence>
<protein>
    <submittedName>
        <fullName evidence="1">Uncharacterized protein</fullName>
    </submittedName>
</protein>
<dbReference type="EMBL" id="CDMY01000077">
    <property type="protein sequence ID" value="CEL92465.1"/>
    <property type="molecule type" value="Genomic_DNA"/>
</dbReference>